<feature type="transmembrane region" description="Helical" evidence="6">
    <location>
        <begin position="409"/>
        <end position="430"/>
    </location>
</feature>
<feature type="transmembrane region" description="Helical" evidence="6">
    <location>
        <begin position="384"/>
        <end position="402"/>
    </location>
</feature>
<reference evidence="8" key="1">
    <citation type="journal article" date="2014" name="Int. J. Syst. Evol. Microbiol.">
        <title>Complete genome of a new Firmicutes species belonging to the dominant human colonic microbiota ('Ruminococcus bicirculans') reveals two chromosomes and a selective capacity to utilize plant glucans.</title>
        <authorList>
            <consortium name="NISC Comparative Sequencing Program"/>
            <person name="Wegmann U."/>
            <person name="Louis P."/>
            <person name="Goesmann A."/>
            <person name="Henrissat B."/>
            <person name="Duncan S.H."/>
            <person name="Flint H.J."/>
        </authorList>
    </citation>
    <scope>NUCLEOTIDE SEQUENCE</scope>
    <source>
        <strain evidence="8">CGMCC 1.11013</strain>
    </source>
</reference>
<dbReference type="InterPro" id="IPR014738">
    <property type="entry name" value="Citrate_transporter"/>
</dbReference>
<dbReference type="eggNOG" id="COG2851">
    <property type="taxonomic scope" value="Bacteria"/>
</dbReference>
<dbReference type="Proteomes" id="UP000597138">
    <property type="component" value="Unassembled WGS sequence"/>
</dbReference>
<reference evidence="8" key="4">
    <citation type="submission" date="2024-05" db="EMBL/GenBank/DDBJ databases">
        <authorList>
            <person name="Sun Q."/>
            <person name="Zhou Y."/>
        </authorList>
    </citation>
    <scope>NUCLEOTIDE SEQUENCE</scope>
    <source>
        <strain evidence="8">CGMCC 1.11013</strain>
    </source>
</reference>
<evidence type="ECO:0000313" key="10">
    <source>
        <dbReference type="Proteomes" id="UP000027439"/>
    </source>
</evidence>
<feature type="transmembrane region" description="Helical" evidence="6">
    <location>
        <begin position="252"/>
        <end position="268"/>
    </location>
</feature>
<name>A0A069NB23_9BURK</name>
<keyword evidence="5 6" id="KW-0472">Membrane</keyword>
<proteinExistence type="predicted"/>
<evidence type="ECO:0000256" key="2">
    <source>
        <dbReference type="ARBA" id="ARBA00022448"/>
    </source>
</evidence>
<protein>
    <submittedName>
        <fullName evidence="9">Citrate transporter</fullName>
    </submittedName>
</protein>
<evidence type="ECO:0000256" key="4">
    <source>
        <dbReference type="ARBA" id="ARBA00022989"/>
    </source>
</evidence>
<evidence type="ECO:0000256" key="1">
    <source>
        <dbReference type="ARBA" id="ARBA00004141"/>
    </source>
</evidence>
<feature type="transmembrane region" description="Helical" evidence="6">
    <location>
        <begin position="229"/>
        <end position="246"/>
    </location>
</feature>
<dbReference type="InterPro" id="IPR004680">
    <property type="entry name" value="Cit_transptr-like_dom"/>
</dbReference>
<keyword evidence="3 6" id="KW-0812">Transmembrane</keyword>
<dbReference type="GO" id="GO:0015137">
    <property type="term" value="F:citrate transmembrane transporter activity"/>
    <property type="evidence" value="ECO:0007669"/>
    <property type="project" value="InterPro"/>
</dbReference>
<reference evidence="9 10" key="2">
    <citation type="submission" date="2014-03" db="EMBL/GenBank/DDBJ databases">
        <title>Draft Genome Sequences of Four Burkholderia Strains.</title>
        <authorList>
            <person name="Liu X.Y."/>
            <person name="Li C.X."/>
            <person name="Xu J.H."/>
        </authorList>
    </citation>
    <scope>NUCLEOTIDE SEQUENCE [LARGE SCALE GENOMIC DNA]</scope>
    <source>
        <strain evidence="9 10">R27</strain>
    </source>
</reference>
<evidence type="ECO:0000259" key="7">
    <source>
        <dbReference type="Pfam" id="PF03600"/>
    </source>
</evidence>
<dbReference type="Pfam" id="PF03600">
    <property type="entry name" value="CitMHS"/>
    <property type="match status" value="1"/>
</dbReference>
<keyword evidence="4 6" id="KW-1133">Transmembrane helix</keyword>
<evidence type="ECO:0000256" key="5">
    <source>
        <dbReference type="ARBA" id="ARBA00023136"/>
    </source>
</evidence>
<evidence type="ECO:0000256" key="6">
    <source>
        <dbReference type="SAM" id="Phobius"/>
    </source>
</evidence>
<dbReference type="NCBIfam" id="TIGR00784">
    <property type="entry name" value="citMHS"/>
    <property type="match status" value="1"/>
</dbReference>
<reference evidence="11" key="3">
    <citation type="journal article" date="2019" name="Int. J. Syst. Evol. Microbiol.">
        <title>The Global Catalogue of Microorganisms (GCM) 10K type strain sequencing project: providing services to taxonomists for standard genome sequencing and annotation.</title>
        <authorList>
            <consortium name="The Broad Institute Genomics Platform"/>
            <consortium name="The Broad Institute Genome Sequencing Center for Infectious Disease"/>
            <person name="Wu L."/>
            <person name="Ma J."/>
        </authorList>
    </citation>
    <scope>NUCLEOTIDE SEQUENCE [LARGE SCALE GENOMIC DNA]</scope>
    <source>
        <strain evidence="11">CGMCC 1.11013</strain>
    </source>
</reference>
<evidence type="ECO:0000313" key="8">
    <source>
        <dbReference type="EMBL" id="GGD97907.1"/>
    </source>
</evidence>
<dbReference type="PANTHER" id="PTHR30354">
    <property type="entry name" value="GNT FAMILY GLUCONATE TRANSPORTER"/>
    <property type="match status" value="1"/>
</dbReference>
<comment type="subcellular location">
    <subcellularLocation>
        <location evidence="1">Membrane</location>
        <topology evidence="1">Multi-pass membrane protein</topology>
    </subcellularLocation>
</comment>
<feature type="transmembrane region" description="Helical" evidence="6">
    <location>
        <begin position="314"/>
        <end position="334"/>
    </location>
</feature>
<dbReference type="STRING" id="1071679.BG57_30365"/>
<keyword evidence="11" id="KW-1185">Reference proteome</keyword>
<sequence>MLAITGLLAVLTLFILILTKRMSPLAALITVPIAAALLSGFGLRTATFVVKGIESVSSVVGMFIFAIVFFGIVTDAGMLDPIITRILLVMRGRPTRILMGTALLALLIHLDGSGAVCFLITIPAMLPVFERMKMDKRLLTCVAAMAAGVNFLPWTGVMIRASVALHIPATTIFRPILAVQGIGLIFVFTTAYLLGKKEERRLGLVFDGTGFEMPRRELSEQERRLRRPALFWPNLLLTVSLMAVMISGKVEPVVMFMIGTVIALFLNYPDAEEQRRRIDAHARAALMMASVLLAAGAFTGIITGTGMLKAMANAAVHFIPAGHAGHIPFAVGLISMPLSLIFDPDSFYFGILPVIAGAAQQLSVPPIQVAQAALLGQMTTGFPVSPLTPATFLLVGLAGIELSEHQKFAIPFLFAATVVMTVACVLLGIFPI</sequence>
<evidence type="ECO:0000256" key="3">
    <source>
        <dbReference type="ARBA" id="ARBA00022692"/>
    </source>
</evidence>
<dbReference type="RefSeq" id="WP_035970720.1">
    <property type="nucleotide sequence ID" value="NZ_BMEG01000022.1"/>
</dbReference>
<dbReference type="InterPro" id="IPR003474">
    <property type="entry name" value="Glcn_transporter"/>
</dbReference>
<evidence type="ECO:0000313" key="9">
    <source>
        <dbReference type="EMBL" id="KDR25540.1"/>
    </source>
</evidence>
<keyword evidence="2" id="KW-0813">Transport</keyword>
<feature type="transmembrane region" description="Helical" evidence="6">
    <location>
        <begin position="103"/>
        <end position="126"/>
    </location>
</feature>
<feature type="domain" description="Citrate transporter-like" evidence="7">
    <location>
        <begin position="15"/>
        <end position="376"/>
    </location>
</feature>
<dbReference type="Proteomes" id="UP000027439">
    <property type="component" value="Unassembled WGS sequence"/>
</dbReference>
<feature type="transmembrane region" description="Helical" evidence="6">
    <location>
        <begin position="138"/>
        <end position="160"/>
    </location>
</feature>
<dbReference type="GO" id="GO:0005886">
    <property type="term" value="C:plasma membrane"/>
    <property type="evidence" value="ECO:0007669"/>
    <property type="project" value="TreeGrafter"/>
</dbReference>
<feature type="transmembrane region" description="Helical" evidence="6">
    <location>
        <begin position="346"/>
        <end position="364"/>
    </location>
</feature>
<feature type="transmembrane region" description="Helical" evidence="6">
    <location>
        <begin position="29"/>
        <end position="50"/>
    </location>
</feature>
<dbReference type="PANTHER" id="PTHR30354:SF26">
    <property type="entry name" value="TRANSPORTER, PUTATIVE-RELATED"/>
    <property type="match status" value="1"/>
</dbReference>
<accession>A0A069NB23</accession>
<dbReference type="GO" id="GO:0015128">
    <property type="term" value="F:gluconate transmembrane transporter activity"/>
    <property type="evidence" value="ECO:0007669"/>
    <property type="project" value="InterPro"/>
</dbReference>
<feature type="transmembrane region" description="Helical" evidence="6">
    <location>
        <begin position="62"/>
        <end position="83"/>
    </location>
</feature>
<feature type="transmembrane region" description="Helical" evidence="6">
    <location>
        <begin position="172"/>
        <end position="194"/>
    </location>
</feature>
<dbReference type="EMBL" id="BMEG01000022">
    <property type="protein sequence ID" value="GGD97907.1"/>
    <property type="molecule type" value="Genomic_DNA"/>
</dbReference>
<dbReference type="OrthoDB" id="5329450at2"/>
<evidence type="ECO:0000313" key="11">
    <source>
        <dbReference type="Proteomes" id="UP000597138"/>
    </source>
</evidence>
<organism evidence="9 10">
    <name type="scientific">Caballeronia grimmiae</name>
    <dbReference type="NCBI Taxonomy" id="1071679"/>
    <lineage>
        <taxon>Bacteria</taxon>
        <taxon>Pseudomonadati</taxon>
        <taxon>Pseudomonadota</taxon>
        <taxon>Betaproteobacteria</taxon>
        <taxon>Burkholderiales</taxon>
        <taxon>Burkholderiaceae</taxon>
        <taxon>Caballeronia</taxon>
    </lineage>
</organism>
<dbReference type="EMBL" id="JFHE01000072">
    <property type="protein sequence ID" value="KDR25540.1"/>
    <property type="molecule type" value="Genomic_DNA"/>
</dbReference>
<comment type="caution">
    <text evidence="9">The sequence shown here is derived from an EMBL/GenBank/DDBJ whole genome shotgun (WGS) entry which is preliminary data.</text>
</comment>
<feature type="transmembrane region" description="Helical" evidence="6">
    <location>
        <begin position="280"/>
        <end position="302"/>
    </location>
</feature>
<gene>
    <name evidence="9" type="ORF">BG57_30365</name>
    <name evidence="8" type="ORF">GCM10010985_60790</name>
</gene>
<dbReference type="AlphaFoldDB" id="A0A069NB23"/>